<dbReference type="InterPro" id="IPR000537">
    <property type="entry name" value="UbiA_prenyltransferase"/>
</dbReference>
<dbReference type="GO" id="GO:0005886">
    <property type="term" value="C:plasma membrane"/>
    <property type="evidence" value="ECO:0007669"/>
    <property type="project" value="UniProtKB-SubCell"/>
</dbReference>
<evidence type="ECO:0000256" key="12">
    <source>
        <dbReference type="NCBIfam" id="TIGR01474"/>
    </source>
</evidence>
<dbReference type="PANTHER" id="PTHR11048">
    <property type="entry name" value="PRENYLTRANSFERASES"/>
    <property type="match status" value="1"/>
</dbReference>
<evidence type="ECO:0000313" key="13">
    <source>
        <dbReference type="EMBL" id="OEJ67638.1"/>
    </source>
</evidence>
<keyword evidence="8 11" id="KW-0812">Transmembrane</keyword>
<comment type="similarity">
    <text evidence="3 11">Belongs to the UbiA prenyltransferase family.</text>
</comment>
<dbReference type="InterPro" id="IPR039653">
    <property type="entry name" value="Prenyltransferase"/>
</dbReference>
<dbReference type="GO" id="GO:0008412">
    <property type="term" value="F:4-hydroxybenzoate polyprenyltransferase activity"/>
    <property type="evidence" value="ECO:0007669"/>
    <property type="project" value="UniProtKB-UniRule"/>
</dbReference>
<evidence type="ECO:0000256" key="4">
    <source>
        <dbReference type="ARBA" id="ARBA00022475"/>
    </source>
</evidence>
<evidence type="ECO:0000256" key="7">
    <source>
        <dbReference type="ARBA" id="ARBA00022688"/>
    </source>
</evidence>
<feature type="transmembrane region" description="Helical" evidence="11">
    <location>
        <begin position="229"/>
        <end position="248"/>
    </location>
</feature>
<dbReference type="HAMAP" id="MF_01635">
    <property type="entry name" value="UbiA"/>
    <property type="match status" value="1"/>
</dbReference>
<keyword evidence="5 11" id="KW-0997">Cell inner membrane</keyword>
<dbReference type="FunFam" id="1.20.120.1780:FF:000001">
    <property type="entry name" value="4-hydroxybenzoate octaprenyltransferase"/>
    <property type="match status" value="1"/>
</dbReference>
<accession>A0A1E5Q9A5</accession>
<dbReference type="EMBL" id="MCGG01000021">
    <property type="protein sequence ID" value="OEJ67638.1"/>
    <property type="molecule type" value="Genomic_DNA"/>
</dbReference>
<evidence type="ECO:0000256" key="1">
    <source>
        <dbReference type="ARBA" id="ARBA00001946"/>
    </source>
</evidence>
<organism evidence="13 14">
    <name type="scientific">Magnetovibrio blakemorei</name>
    <dbReference type="NCBI Taxonomy" id="28181"/>
    <lineage>
        <taxon>Bacteria</taxon>
        <taxon>Pseudomonadati</taxon>
        <taxon>Pseudomonadota</taxon>
        <taxon>Alphaproteobacteria</taxon>
        <taxon>Rhodospirillales</taxon>
        <taxon>Magnetovibrionaceae</taxon>
        <taxon>Magnetovibrio</taxon>
    </lineage>
</organism>
<gene>
    <name evidence="11" type="primary">ubiA</name>
    <name evidence="13" type="ORF">BEN30_08845</name>
</gene>
<dbReference type="Gene3D" id="1.20.120.1780">
    <property type="entry name" value="UbiA prenyltransferase"/>
    <property type="match status" value="1"/>
</dbReference>
<reference evidence="14" key="1">
    <citation type="submission" date="2016-07" db="EMBL/GenBank/DDBJ databases">
        <authorList>
            <person name="Florea S."/>
            <person name="Webb J.S."/>
            <person name="Jaromczyk J."/>
            <person name="Schardl C.L."/>
        </authorList>
    </citation>
    <scope>NUCLEOTIDE SEQUENCE [LARGE SCALE GENOMIC DNA]</scope>
    <source>
        <strain evidence="14">MV-1</strain>
    </source>
</reference>
<evidence type="ECO:0000256" key="5">
    <source>
        <dbReference type="ARBA" id="ARBA00022519"/>
    </source>
</evidence>
<dbReference type="Pfam" id="PF01040">
    <property type="entry name" value="UbiA"/>
    <property type="match status" value="1"/>
</dbReference>
<dbReference type="InterPro" id="IPR044878">
    <property type="entry name" value="UbiA_sf"/>
</dbReference>
<evidence type="ECO:0000256" key="9">
    <source>
        <dbReference type="ARBA" id="ARBA00022989"/>
    </source>
</evidence>
<comment type="function">
    <text evidence="11">Catalyzes the prenylation of para-hydroxybenzoate (PHB) with an all-trans polyprenyl group. Mediates the second step in the final reaction sequence of ubiquinone-8 (UQ-8) biosynthesis, which is the condensation of the polyisoprenoid side chain with PHB, generating the first membrane-bound Q intermediate 3-octaprenyl-4-hydroxybenzoate.</text>
</comment>
<proteinExistence type="inferred from homology"/>
<dbReference type="InterPro" id="IPR006370">
    <property type="entry name" value="HB_polyprenyltransferase-like"/>
</dbReference>
<keyword evidence="11" id="KW-0460">Magnesium</keyword>
<dbReference type="STRING" id="28181.BEN30_08845"/>
<keyword evidence="4 11" id="KW-1003">Cell membrane</keyword>
<dbReference type="UniPathway" id="UPA00232"/>
<keyword evidence="14" id="KW-1185">Reference proteome</keyword>
<protein>
    <recommendedName>
        <fullName evidence="11 12">4-hydroxybenzoate octaprenyltransferase</fullName>
        <ecNumber evidence="11 12">2.5.1.39</ecNumber>
    </recommendedName>
    <alternativeName>
        <fullName evidence="11">4-HB polyprenyltransferase</fullName>
    </alternativeName>
</protein>
<dbReference type="CDD" id="cd13959">
    <property type="entry name" value="PT_UbiA_COQ2"/>
    <property type="match status" value="1"/>
</dbReference>
<dbReference type="Proteomes" id="UP000095347">
    <property type="component" value="Unassembled WGS sequence"/>
</dbReference>
<feature type="transmembrane region" description="Helical" evidence="11">
    <location>
        <begin position="133"/>
        <end position="150"/>
    </location>
</feature>
<dbReference type="AlphaFoldDB" id="A0A1E5Q9A5"/>
<dbReference type="Gene3D" id="1.10.357.140">
    <property type="entry name" value="UbiA prenyltransferase"/>
    <property type="match status" value="1"/>
</dbReference>
<feature type="transmembrane region" description="Helical" evidence="11">
    <location>
        <begin position="106"/>
        <end position="127"/>
    </location>
</feature>
<dbReference type="EC" id="2.5.1.39" evidence="11 12"/>
<keyword evidence="6 11" id="KW-0808">Transferase</keyword>
<comment type="pathway">
    <text evidence="11">Cofactor biosynthesis; ubiquinone biosynthesis.</text>
</comment>
<dbReference type="FunFam" id="1.10.357.140:FF:000003">
    <property type="entry name" value="4-hydroxybenzoate polyprenyltransferase, mitochondrial"/>
    <property type="match status" value="1"/>
</dbReference>
<comment type="catalytic activity">
    <reaction evidence="11">
        <text>all-trans-octaprenyl diphosphate + 4-hydroxybenzoate = 4-hydroxy-3-(all-trans-octaprenyl)benzoate + diphosphate</text>
        <dbReference type="Rhea" id="RHEA:27782"/>
        <dbReference type="ChEBI" id="CHEBI:1617"/>
        <dbReference type="ChEBI" id="CHEBI:17879"/>
        <dbReference type="ChEBI" id="CHEBI:33019"/>
        <dbReference type="ChEBI" id="CHEBI:57711"/>
        <dbReference type="EC" id="2.5.1.39"/>
    </reaction>
</comment>
<name>A0A1E5Q9A5_9PROT</name>
<comment type="subcellular location">
    <subcellularLocation>
        <location evidence="11">Cell inner membrane</location>
        <topology evidence="11">Multi-pass membrane protein</topology>
    </subcellularLocation>
    <subcellularLocation>
        <location evidence="2">Membrane</location>
        <topology evidence="2">Multi-pass membrane protein</topology>
    </subcellularLocation>
</comment>
<dbReference type="PROSITE" id="PS00943">
    <property type="entry name" value="UBIA"/>
    <property type="match status" value="1"/>
</dbReference>
<keyword evidence="9 11" id="KW-1133">Transmembrane helix</keyword>
<evidence type="ECO:0000313" key="14">
    <source>
        <dbReference type="Proteomes" id="UP000095347"/>
    </source>
</evidence>
<dbReference type="PANTHER" id="PTHR11048:SF28">
    <property type="entry name" value="4-HYDROXYBENZOATE POLYPRENYLTRANSFERASE, MITOCHONDRIAL"/>
    <property type="match status" value="1"/>
</dbReference>
<feature type="transmembrane region" description="Helical" evidence="11">
    <location>
        <begin position="61"/>
        <end position="85"/>
    </location>
</feature>
<evidence type="ECO:0000256" key="6">
    <source>
        <dbReference type="ARBA" id="ARBA00022679"/>
    </source>
</evidence>
<dbReference type="NCBIfam" id="TIGR01474">
    <property type="entry name" value="ubiA_proteo"/>
    <property type="match status" value="1"/>
</dbReference>
<evidence type="ECO:0000256" key="11">
    <source>
        <dbReference type="HAMAP-Rule" id="MF_01635"/>
    </source>
</evidence>
<comment type="cofactor">
    <cofactor evidence="1 11">
        <name>Mg(2+)</name>
        <dbReference type="ChEBI" id="CHEBI:18420"/>
    </cofactor>
</comment>
<dbReference type="GO" id="GO:0006744">
    <property type="term" value="P:ubiquinone biosynthetic process"/>
    <property type="evidence" value="ECO:0007669"/>
    <property type="project" value="UniProtKB-UniRule"/>
</dbReference>
<evidence type="ECO:0000256" key="8">
    <source>
        <dbReference type="ARBA" id="ARBA00022692"/>
    </source>
</evidence>
<evidence type="ECO:0000256" key="10">
    <source>
        <dbReference type="ARBA" id="ARBA00023136"/>
    </source>
</evidence>
<keyword evidence="10 11" id="KW-0472">Membrane</keyword>
<keyword evidence="7 11" id="KW-0831">Ubiquinone biosynthesis</keyword>
<comment type="caution">
    <text evidence="13">The sequence shown here is derived from an EMBL/GenBank/DDBJ whole genome shotgun (WGS) entry which is preliminary data.</text>
</comment>
<dbReference type="InterPro" id="IPR030470">
    <property type="entry name" value="UbiA_prenylTrfase_CS"/>
</dbReference>
<evidence type="ECO:0000256" key="2">
    <source>
        <dbReference type="ARBA" id="ARBA00004141"/>
    </source>
</evidence>
<sequence>MSADSDASDIRSEGMIVQLTPPILRPYVYLMRLDRPYGAWLLLLPCWWSIALASQGTWPNVWFLVLFGLGAFIMRGAGCVMNDIADRDFDGRVARTANRPIPSGQVTIKRALAFLIFLGLLGCAILVQFNTFAIGVGVLSLVTVVIYPYMKRFTYWPQVFLGLSFNWGALLGWAAVQGSLGAAPGTLYAAGILWTLGYDTIYAHQDKEDDILIGIKSTALRLGNATRGWLVFFYGGCLALIALSGGLAGLSWAFYPALIPAALQLAWQVASVDIHNPKSCLLRFKSNRDFGLLVFAAMVVGQVLG</sequence>
<dbReference type="OrthoDB" id="9782418at2"/>
<evidence type="ECO:0000256" key="3">
    <source>
        <dbReference type="ARBA" id="ARBA00005985"/>
    </source>
</evidence>
<feature type="transmembrane region" description="Helical" evidence="11">
    <location>
        <begin position="37"/>
        <end position="55"/>
    </location>
</feature>